<keyword evidence="2" id="KW-0067">ATP-binding</keyword>
<keyword evidence="1" id="KW-0472">Membrane</keyword>
<feature type="transmembrane region" description="Helical" evidence="1">
    <location>
        <begin position="137"/>
        <end position="161"/>
    </location>
</feature>
<keyword evidence="2" id="KW-0347">Helicase</keyword>
<dbReference type="Pfam" id="PF20225">
    <property type="entry name" value="DUF6584"/>
    <property type="match status" value="1"/>
</dbReference>
<evidence type="ECO:0000313" key="2">
    <source>
        <dbReference type="EMBL" id="MDN4525964.1"/>
    </source>
</evidence>
<protein>
    <submittedName>
        <fullName evidence="2">DNA helicase</fullName>
    </submittedName>
</protein>
<keyword evidence="2" id="KW-0547">Nucleotide-binding</keyword>
<evidence type="ECO:0000313" key="3">
    <source>
        <dbReference type="Proteomes" id="UP001172721"/>
    </source>
</evidence>
<accession>A0ABT8HZ27</accession>
<evidence type="ECO:0000256" key="1">
    <source>
        <dbReference type="SAM" id="Phobius"/>
    </source>
</evidence>
<dbReference type="InterPro" id="IPR046491">
    <property type="entry name" value="DUF6584"/>
</dbReference>
<gene>
    <name evidence="2" type="ORF">QYB97_15875</name>
</gene>
<proteinExistence type="predicted"/>
<sequence>MPKLPIKTLKKIERDIENNDLGKARDRLHGLLASYPDELEVRTRLGDIYYALRHPSMAGRYWYLEKNKTPEMVEACLLFEKSMGNEPFKIARALKFQGDKETLKKLQLDEYISPTQKKVKERIEDDLVPENKWEDRLFAIGCTSVIILIISLVVIGIYTVFDWIF</sequence>
<dbReference type="GO" id="GO:0004386">
    <property type="term" value="F:helicase activity"/>
    <property type="evidence" value="ECO:0007669"/>
    <property type="project" value="UniProtKB-KW"/>
</dbReference>
<dbReference type="RefSeq" id="WP_301167070.1">
    <property type="nucleotide sequence ID" value="NZ_JAUHTR010000008.1"/>
</dbReference>
<keyword evidence="3" id="KW-1185">Reference proteome</keyword>
<keyword evidence="1" id="KW-1133">Transmembrane helix</keyword>
<keyword evidence="1" id="KW-0812">Transmembrane</keyword>
<dbReference type="Proteomes" id="UP001172721">
    <property type="component" value="Unassembled WGS sequence"/>
</dbReference>
<dbReference type="EMBL" id="JAUHTR010000008">
    <property type="protein sequence ID" value="MDN4525964.1"/>
    <property type="molecule type" value="Genomic_DNA"/>
</dbReference>
<comment type="caution">
    <text evidence="2">The sequence shown here is derived from an EMBL/GenBank/DDBJ whole genome shotgun (WGS) entry which is preliminary data.</text>
</comment>
<reference evidence="2" key="1">
    <citation type="submission" date="2023-07" db="EMBL/GenBank/DDBJ databases">
        <title>Fictibacillus sp. isolated from freshwater pond.</title>
        <authorList>
            <person name="Kirdat K."/>
            <person name="Bhat A."/>
            <person name="Mourya A."/>
            <person name="Yadav A."/>
        </authorList>
    </citation>
    <scope>NUCLEOTIDE SEQUENCE</scope>
    <source>
        <strain evidence="2">NE201</strain>
    </source>
</reference>
<keyword evidence="2" id="KW-0378">Hydrolase</keyword>
<organism evidence="2 3">
    <name type="scientific">Fictibacillus fluitans</name>
    <dbReference type="NCBI Taxonomy" id="3058422"/>
    <lineage>
        <taxon>Bacteria</taxon>
        <taxon>Bacillati</taxon>
        <taxon>Bacillota</taxon>
        <taxon>Bacilli</taxon>
        <taxon>Bacillales</taxon>
        <taxon>Fictibacillaceae</taxon>
        <taxon>Fictibacillus</taxon>
    </lineage>
</organism>
<name>A0ABT8HZ27_9BACL</name>